<dbReference type="Proteomes" id="UP000737391">
    <property type="component" value="Unassembled WGS sequence"/>
</dbReference>
<evidence type="ECO:0000313" key="1">
    <source>
        <dbReference type="EMBL" id="KAF4502828.1"/>
    </source>
</evidence>
<proteinExistence type="predicted"/>
<name>A0A9P5BJ81_9HYPO</name>
<dbReference type="EMBL" id="LUFC02000054">
    <property type="protein sequence ID" value="KAF4502828.1"/>
    <property type="molecule type" value="Genomic_DNA"/>
</dbReference>
<sequence>MRVTTEIDTAGQVKQPTPHALHDIEVTFGSKLRIHIICNNKDDIEDVDQALLESITPCETHLGVFFTSMVPKSSEMGSRVGSICMYFRKGSLEDCDEHEKKLDGRALIFAARGFGRLGYTFPSNVCLDEVLSFLYDLICVRRGNATNGAARFLNSASRLKSDAADRPQHKPGGASIQLIFKLYRASGCRALENERKTENPTRLPFNIYIMCNEERAAPGQYFQPKTPPSLKGNCRIEETHDLERSGTETPVKQKEDHTADDLTLHKCEHIRAATCQNLTSIAFACWGNVKDLPGYNIAQHITALQVCRLLFCAKECKASHDKTLPEPCIKCISETLMKKQLEDGLKWAISETESLLSLPLSPQLEIHDRMTSCETELNIQPFDFDKDKKPLFTSHKQVIATLKVVPAFNLEEKDYGVVREAPEAQFIYVVACMLVSNHSPPKDLQQDTLVKFFDQFIRWLDHKS</sequence>
<comment type="caution">
    <text evidence="1">The sequence shown here is derived from an EMBL/GenBank/DDBJ whole genome shotgun (WGS) entry which is preliminary data.</text>
</comment>
<dbReference type="AlphaFoldDB" id="A0A9P5BJ81"/>
<gene>
    <name evidence="1" type="ORF">FAGAP_938</name>
</gene>
<keyword evidence="2" id="KW-1185">Reference proteome</keyword>
<organism evidence="1 2">
    <name type="scientific">Fusarium agapanthi</name>
    <dbReference type="NCBI Taxonomy" id="1803897"/>
    <lineage>
        <taxon>Eukaryota</taxon>
        <taxon>Fungi</taxon>
        <taxon>Dikarya</taxon>
        <taxon>Ascomycota</taxon>
        <taxon>Pezizomycotina</taxon>
        <taxon>Sordariomycetes</taxon>
        <taxon>Hypocreomycetidae</taxon>
        <taxon>Hypocreales</taxon>
        <taxon>Nectriaceae</taxon>
        <taxon>Fusarium</taxon>
        <taxon>Fusarium fujikuroi species complex</taxon>
    </lineage>
</organism>
<dbReference type="OrthoDB" id="5062519at2759"/>
<evidence type="ECO:0000313" key="2">
    <source>
        <dbReference type="Proteomes" id="UP000737391"/>
    </source>
</evidence>
<protein>
    <submittedName>
        <fullName evidence="1">Uncharacterized protein</fullName>
    </submittedName>
</protein>
<reference evidence="1" key="1">
    <citation type="submission" date="2020-01" db="EMBL/GenBank/DDBJ databases">
        <title>Identification and distribution of gene clusters putatively required for synthesis of sphingolipid metabolism inhibitors in phylogenetically diverse species of the filamentous fungus Fusarium.</title>
        <authorList>
            <person name="Kim H.-S."/>
            <person name="Busman M."/>
            <person name="Brown D.W."/>
            <person name="Divon H."/>
            <person name="Uhlig S."/>
            <person name="Proctor R.H."/>
        </authorList>
    </citation>
    <scope>NUCLEOTIDE SEQUENCE</scope>
    <source>
        <strain evidence="1">NRRL 31653</strain>
    </source>
</reference>
<accession>A0A9P5BJ81</accession>